<dbReference type="Gene3D" id="3.40.50.980">
    <property type="match status" value="2"/>
</dbReference>
<dbReference type="Gene3D" id="2.30.38.10">
    <property type="entry name" value="Luciferase, Domain 3"/>
    <property type="match status" value="1"/>
</dbReference>
<dbReference type="AlphaFoldDB" id="A0A4Y7TWV6"/>
<organism evidence="6 7">
    <name type="scientific">Coprinellus micaceus</name>
    <name type="common">Glistening ink-cap mushroom</name>
    <name type="synonym">Coprinus micaceus</name>
    <dbReference type="NCBI Taxonomy" id="71717"/>
    <lineage>
        <taxon>Eukaryota</taxon>
        <taxon>Fungi</taxon>
        <taxon>Dikarya</taxon>
        <taxon>Basidiomycota</taxon>
        <taxon>Agaricomycotina</taxon>
        <taxon>Agaricomycetes</taxon>
        <taxon>Agaricomycetidae</taxon>
        <taxon>Agaricales</taxon>
        <taxon>Agaricineae</taxon>
        <taxon>Psathyrellaceae</taxon>
        <taxon>Coprinellus</taxon>
    </lineage>
</organism>
<dbReference type="OrthoDB" id="1898221at2759"/>
<accession>A0A4Y7TWV6</accession>
<name>A0A4Y7TWV6_COPMI</name>
<dbReference type="PANTHER" id="PTHR24096">
    <property type="entry name" value="LONG-CHAIN-FATTY-ACID--COA LIGASE"/>
    <property type="match status" value="1"/>
</dbReference>
<evidence type="ECO:0000256" key="2">
    <source>
        <dbReference type="ARBA" id="ARBA00022598"/>
    </source>
</evidence>
<dbReference type="InterPro" id="IPR020845">
    <property type="entry name" value="AMP-binding_CS"/>
</dbReference>
<dbReference type="Pfam" id="PF13193">
    <property type="entry name" value="AMP-binding_C"/>
    <property type="match status" value="1"/>
</dbReference>
<dbReference type="Pfam" id="PF00501">
    <property type="entry name" value="AMP-binding"/>
    <property type="match status" value="1"/>
</dbReference>
<dbReference type="PROSITE" id="PS00455">
    <property type="entry name" value="AMP_BINDING"/>
    <property type="match status" value="1"/>
</dbReference>
<comment type="caution">
    <text evidence="6">The sequence shown here is derived from an EMBL/GenBank/DDBJ whole genome shotgun (WGS) entry which is preliminary data.</text>
</comment>
<evidence type="ECO:0000256" key="3">
    <source>
        <dbReference type="SAM" id="Phobius"/>
    </source>
</evidence>
<sequence length="596" mass="65380">MAPKIYKSPYPDVPIPDTSIFTHLFSSPSPDLVGNFLMSDIAYVDTPSGTALSRGQVKNFALQFAFSLLHGPSFEIRRGDTSLIYSPNSLAWPVALFGSAAAGVKVTLANSAYNAHELSHQYKDSGAKIVYTAEEGIPVVLEMFKDMGLSEGEVTNRVIVLTNSLHWTGRGYQRPSPSVRGFVTLGDMLGRGFLVNEERFDDELANETVYMCYSSGTTGKPKGVETTHRNITSVLEQTRPAWPSSPSASDRFLGVLPFYHIFGAVMLIHFPFLFGYPVYIMPRFDPEDFALNIEKYKITTALVVPPILVVLKNHPCVEKFDISSLEIMLSGAAPLGIDLVKAVKTRLESLRKDSGKKIAIVQGYGLTETSPTTHILPAADHIRKGGSIGRLLPNLEARLMLDGKGGDSNDAEEGQPGELWVRGPSIMKGYRNNAVATEDSITRDGWFKTGDIAIRDAEGYFAIVDRRKELIKYKGYQVPPAELESILLTHPDIADAAVIGVESVREATELPRAYIVQAHPDDLFNAGENKAAFGFSVQKWIKTKVARHKFLRGGVVVIETIPKSASGKILRRELRDRAKEELAGRDPAEAIVGAKL</sequence>
<dbReference type="GO" id="GO:0016405">
    <property type="term" value="F:CoA-ligase activity"/>
    <property type="evidence" value="ECO:0007669"/>
    <property type="project" value="TreeGrafter"/>
</dbReference>
<keyword evidence="2" id="KW-0436">Ligase</keyword>
<dbReference type="PANTHER" id="PTHR24096:SF149">
    <property type="entry name" value="AMP-BINDING DOMAIN-CONTAINING PROTEIN-RELATED"/>
    <property type="match status" value="1"/>
</dbReference>
<evidence type="ECO:0000313" key="6">
    <source>
        <dbReference type="EMBL" id="TEB38471.1"/>
    </source>
</evidence>
<proteinExistence type="inferred from homology"/>
<dbReference type="EMBL" id="QPFP01000003">
    <property type="protein sequence ID" value="TEB38471.1"/>
    <property type="molecule type" value="Genomic_DNA"/>
</dbReference>
<evidence type="ECO:0000259" key="5">
    <source>
        <dbReference type="Pfam" id="PF13193"/>
    </source>
</evidence>
<dbReference type="Proteomes" id="UP000298030">
    <property type="component" value="Unassembled WGS sequence"/>
</dbReference>
<feature type="domain" description="AMP-binding enzyme C-terminal" evidence="5">
    <location>
        <begin position="482"/>
        <end position="568"/>
    </location>
</feature>
<evidence type="ECO:0000256" key="1">
    <source>
        <dbReference type="ARBA" id="ARBA00006432"/>
    </source>
</evidence>
<comment type="similarity">
    <text evidence="1">Belongs to the ATP-dependent AMP-binding enzyme family.</text>
</comment>
<dbReference type="InterPro" id="IPR000873">
    <property type="entry name" value="AMP-dep_synth/lig_dom"/>
</dbReference>
<keyword evidence="3" id="KW-0472">Membrane</keyword>
<gene>
    <name evidence="6" type="ORF">FA13DRAFT_1786240</name>
</gene>
<feature type="transmembrane region" description="Helical" evidence="3">
    <location>
        <begin position="258"/>
        <end position="279"/>
    </location>
</feature>
<keyword evidence="3" id="KW-0812">Transmembrane</keyword>
<reference evidence="6 7" key="1">
    <citation type="journal article" date="2019" name="Nat. Ecol. Evol.">
        <title>Megaphylogeny resolves global patterns of mushroom evolution.</title>
        <authorList>
            <person name="Varga T."/>
            <person name="Krizsan K."/>
            <person name="Foldi C."/>
            <person name="Dima B."/>
            <person name="Sanchez-Garcia M."/>
            <person name="Sanchez-Ramirez S."/>
            <person name="Szollosi G.J."/>
            <person name="Szarkandi J.G."/>
            <person name="Papp V."/>
            <person name="Albert L."/>
            <person name="Andreopoulos W."/>
            <person name="Angelini C."/>
            <person name="Antonin V."/>
            <person name="Barry K.W."/>
            <person name="Bougher N.L."/>
            <person name="Buchanan P."/>
            <person name="Buyck B."/>
            <person name="Bense V."/>
            <person name="Catcheside P."/>
            <person name="Chovatia M."/>
            <person name="Cooper J."/>
            <person name="Damon W."/>
            <person name="Desjardin D."/>
            <person name="Finy P."/>
            <person name="Geml J."/>
            <person name="Haridas S."/>
            <person name="Hughes K."/>
            <person name="Justo A."/>
            <person name="Karasinski D."/>
            <person name="Kautmanova I."/>
            <person name="Kiss B."/>
            <person name="Kocsube S."/>
            <person name="Kotiranta H."/>
            <person name="LaButti K.M."/>
            <person name="Lechner B.E."/>
            <person name="Liimatainen K."/>
            <person name="Lipzen A."/>
            <person name="Lukacs Z."/>
            <person name="Mihaltcheva S."/>
            <person name="Morgado L.N."/>
            <person name="Niskanen T."/>
            <person name="Noordeloos M.E."/>
            <person name="Ohm R.A."/>
            <person name="Ortiz-Santana B."/>
            <person name="Ovrebo C."/>
            <person name="Racz N."/>
            <person name="Riley R."/>
            <person name="Savchenko A."/>
            <person name="Shiryaev A."/>
            <person name="Soop K."/>
            <person name="Spirin V."/>
            <person name="Szebenyi C."/>
            <person name="Tomsovsky M."/>
            <person name="Tulloss R.E."/>
            <person name="Uehling J."/>
            <person name="Grigoriev I.V."/>
            <person name="Vagvolgyi C."/>
            <person name="Papp T."/>
            <person name="Martin F.M."/>
            <person name="Miettinen O."/>
            <person name="Hibbett D.S."/>
            <person name="Nagy L.G."/>
        </authorList>
    </citation>
    <scope>NUCLEOTIDE SEQUENCE [LARGE SCALE GENOMIC DNA]</scope>
    <source>
        <strain evidence="6 7">FP101781</strain>
    </source>
</reference>
<protein>
    <submittedName>
        <fullName evidence="6">AMP binding protein</fullName>
    </submittedName>
</protein>
<dbReference type="Gene3D" id="3.30.300.30">
    <property type="match status" value="1"/>
</dbReference>
<evidence type="ECO:0000259" key="4">
    <source>
        <dbReference type="Pfam" id="PF00501"/>
    </source>
</evidence>
<evidence type="ECO:0000313" key="7">
    <source>
        <dbReference type="Proteomes" id="UP000298030"/>
    </source>
</evidence>
<keyword evidence="3" id="KW-1133">Transmembrane helix</keyword>
<dbReference type="CDD" id="cd05911">
    <property type="entry name" value="Firefly_Luc_like"/>
    <property type="match status" value="1"/>
</dbReference>
<dbReference type="STRING" id="71717.A0A4Y7TWV6"/>
<feature type="domain" description="AMP-dependent synthetase/ligase" evidence="4">
    <location>
        <begin position="40"/>
        <end position="430"/>
    </location>
</feature>
<dbReference type="InterPro" id="IPR025110">
    <property type="entry name" value="AMP-bd_C"/>
</dbReference>
<keyword evidence="7" id="KW-1185">Reference proteome</keyword>
<dbReference type="InterPro" id="IPR045851">
    <property type="entry name" value="AMP-bd_C_sf"/>
</dbReference>
<dbReference type="SUPFAM" id="SSF56801">
    <property type="entry name" value="Acetyl-CoA synthetase-like"/>
    <property type="match status" value="1"/>
</dbReference>